<dbReference type="AlphaFoldDB" id="A0A5M9J887"/>
<dbReference type="CDD" id="cd18126">
    <property type="entry name" value="GAPDH_I_C"/>
    <property type="match status" value="1"/>
</dbReference>
<proteinExistence type="inferred from homology"/>
<feature type="compositionally biased region" description="Polar residues" evidence="6">
    <location>
        <begin position="1"/>
        <end position="13"/>
    </location>
</feature>
<comment type="subunit">
    <text evidence="3">Homotetramer.</text>
</comment>
<dbReference type="GO" id="GO:0005829">
    <property type="term" value="C:cytosol"/>
    <property type="evidence" value="ECO:0007669"/>
    <property type="project" value="TreeGrafter"/>
</dbReference>
<evidence type="ECO:0000259" key="7">
    <source>
        <dbReference type="Pfam" id="PF02800"/>
    </source>
</evidence>
<evidence type="ECO:0000256" key="1">
    <source>
        <dbReference type="ARBA" id="ARBA00004869"/>
    </source>
</evidence>
<keyword evidence="9" id="KW-1185">Reference proteome</keyword>
<dbReference type="InterPro" id="IPR020831">
    <property type="entry name" value="GlycerAld/Erythrose_P_DH"/>
</dbReference>
<name>A0A5M9J887_MONFR</name>
<dbReference type="SUPFAM" id="SSF55347">
    <property type="entry name" value="Glyceraldehyde-3-phosphate dehydrogenase-like, C-terminal domain"/>
    <property type="match status" value="1"/>
</dbReference>
<evidence type="ECO:0000313" key="9">
    <source>
        <dbReference type="Proteomes" id="UP000322873"/>
    </source>
</evidence>
<dbReference type="Pfam" id="PF02800">
    <property type="entry name" value="Gp_dh_C"/>
    <property type="match status" value="1"/>
</dbReference>
<evidence type="ECO:0000313" key="8">
    <source>
        <dbReference type="EMBL" id="KAA8564483.1"/>
    </source>
</evidence>
<accession>A0A5M9J887</accession>
<dbReference type="InterPro" id="IPR020829">
    <property type="entry name" value="GlycerAld_3-P_DH_cat"/>
</dbReference>
<dbReference type="VEuPathDB" id="FungiDB:MFRU_013g00830"/>
<feature type="domain" description="Glyceraldehyde 3-phosphate dehydrogenase catalytic" evidence="7">
    <location>
        <begin position="1"/>
        <end position="140"/>
    </location>
</feature>
<dbReference type="FunFam" id="3.30.360.10:FF:000001">
    <property type="entry name" value="Glyceraldehyde-3-phosphate dehydrogenase"/>
    <property type="match status" value="1"/>
</dbReference>
<evidence type="ECO:0000256" key="2">
    <source>
        <dbReference type="ARBA" id="ARBA00007406"/>
    </source>
</evidence>
<dbReference type="PANTHER" id="PTHR10836">
    <property type="entry name" value="GLYCERALDEHYDE 3-PHOSPHATE DEHYDROGENASE"/>
    <property type="match status" value="1"/>
</dbReference>
<dbReference type="Proteomes" id="UP000322873">
    <property type="component" value="Unassembled WGS sequence"/>
</dbReference>
<dbReference type="GO" id="GO:0004365">
    <property type="term" value="F:glyceraldehyde-3-phosphate dehydrogenase (NAD+) (phosphorylating) activity"/>
    <property type="evidence" value="ECO:0007669"/>
    <property type="project" value="TreeGrafter"/>
</dbReference>
<evidence type="ECO:0000256" key="6">
    <source>
        <dbReference type="SAM" id="MobiDB-lite"/>
    </source>
</evidence>
<protein>
    <recommendedName>
        <fullName evidence="7">Glyceraldehyde 3-phosphate dehydrogenase catalytic domain-containing protein</fullName>
    </recommendedName>
</protein>
<dbReference type="PRINTS" id="PR00078">
    <property type="entry name" value="G3PDHDRGNASE"/>
</dbReference>
<dbReference type="GO" id="GO:0006096">
    <property type="term" value="P:glycolytic process"/>
    <property type="evidence" value="ECO:0007669"/>
    <property type="project" value="TreeGrafter"/>
</dbReference>
<comment type="pathway">
    <text evidence="1">Carbohydrate degradation; glycolysis; pyruvate from D-glyceraldehyde 3-phosphate: step 1/5.</text>
</comment>
<sequence length="194" mass="21209">MTTIHSYTATQKTVDGPSAKDWRGGRTAAQNIIPSSTGAAKAVGKVIPELNGKLTGMSMRVPTANVSVVDLTCRIEKGATYDEIKAVVKKAAEGPLKGILGYTEDDVVSTDLNGDNHSSIFDAKAGISLNKNFVKLVSWYDNEWGYSRRVLDLLHYISKIDNKQILERQALILNSDAIISLKTNTYYRVTMNAL</sequence>
<organism evidence="8 9">
    <name type="scientific">Monilinia fructicola</name>
    <name type="common">Brown rot fungus</name>
    <name type="synonym">Ciboria fructicola</name>
    <dbReference type="NCBI Taxonomy" id="38448"/>
    <lineage>
        <taxon>Eukaryota</taxon>
        <taxon>Fungi</taxon>
        <taxon>Dikarya</taxon>
        <taxon>Ascomycota</taxon>
        <taxon>Pezizomycotina</taxon>
        <taxon>Leotiomycetes</taxon>
        <taxon>Helotiales</taxon>
        <taxon>Sclerotiniaceae</taxon>
        <taxon>Monilinia</taxon>
    </lineage>
</organism>
<reference evidence="8 9" key="1">
    <citation type="submission" date="2019-06" db="EMBL/GenBank/DDBJ databases">
        <title>Genome Sequence of the Brown Rot Fungal Pathogen Monilinia fructicola.</title>
        <authorList>
            <person name="De Miccolis Angelini R.M."/>
            <person name="Landi L."/>
            <person name="Abate D."/>
            <person name="Pollastro S."/>
            <person name="Romanazzi G."/>
            <person name="Faretra F."/>
        </authorList>
    </citation>
    <scope>NUCLEOTIDE SEQUENCE [LARGE SCALE GENOMIC DNA]</scope>
    <source>
        <strain evidence="8 9">Mfrc123</strain>
    </source>
</reference>
<feature type="region of interest" description="Disordered" evidence="6">
    <location>
        <begin position="1"/>
        <end position="24"/>
    </location>
</feature>
<comment type="similarity">
    <text evidence="2">Belongs to the glyceraldehyde-3-phosphate dehydrogenase family.</text>
</comment>
<evidence type="ECO:0000256" key="4">
    <source>
        <dbReference type="ARBA" id="ARBA00023002"/>
    </source>
</evidence>
<gene>
    <name evidence="8" type="ORF">EYC84_011415</name>
</gene>
<dbReference type="EMBL" id="VICG01000015">
    <property type="protein sequence ID" value="KAA8564483.1"/>
    <property type="molecule type" value="Genomic_DNA"/>
</dbReference>
<evidence type="ECO:0000256" key="3">
    <source>
        <dbReference type="ARBA" id="ARBA00011881"/>
    </source>
</evidence>
<evidence type="ECO:0000256" key="5">
    <source>
        <dbReference type="ARBA" id="ARBA00023027"/>
    </source>
</evidence>
<keyword evidence="5" id="KW-0520">NAD</keyword>
<keyword evidence="4" id="KW-0560">Oxidoreductase</keyword>
<dbReference type="Gene3D" id="3.30.360.10">
    <property type="entry name" value="Dihydrodipicolinate Reductase, domain 2"/>
    <property type="match status" value="1"/>
</dbReference>
<comment type="caution">
    <text evidence="8">The sequence shown here is derived from an EMBL/GenBank/DDBJ whole genome shotgun (WGS) entry which is preliminary data.</text>
</comment>
<dbReference type="PANTHER" id="PTHR10836:SF76">
    <property type="entry name" value="GLYCERALDEHYDE-3-PHOSPHATE DEHYDROGENASE-RELATED"/>
    <property type="match status" value="1"/>
</dbReference>